<dbReference type="AlphaFoldDB" id="A0A3B0JE28"/>
<dbReference type="GO" id="GO:0045450">
    <property type="term" value="P:bicoid mRNA localization"/>
    <property type="evidence" value="ECO:0007669"/>
    <property type="project" value="InterPro"/>
</dbReference>
<dbReference type="GO" id="GO:0042803">
    <property type="term" value="F:protein homodimerization activity"/>
    <property type="evidence" value="ECO:0007669"/>
    <property type="project" value="InterPro"/>
</dbReference>
<dbReference type="GO" id="GO:0003723">
    <property type="term" value="F:RNA binding"/>
    <property type="evidence" value="ECO:0007669"/>
    <property type="project" value="InterPro"/>
</dbReference>
<dbReference type="InterPro" id="IPR040941">
    <property type="entry name" value="SAM_Exu"/>
</dbReference>
<reference evidence="4" key="1">
    <citation type="submission" date="2018-01" db="EMBL/GenBank/DDBJ databases">
        <authorList>
            <person name="Alioto T."/>
            <person name="Alioto T."/>
        </authorList>
    </citation>
    <scope>NUCLEOTIDE SEQUENCE [LARGE SCALE GENOMIC DNA]</scope>
</reference>
<evidence type="ECO:0000259" key="2">
    <source>
        <dbReference type="Pfam" id="PF18609"/>
    </source>
</evidence>
<dbReference type="InterPro" id="IPR037998">
    <property type="entry name" value="Exu"/>
</dbReference>
<dbReference type="STRING" id="7266.A0A3B0JE28"/>
<name>A0A3B0JE28_DROGU</name>
<dbReference type="PANTHER" id="PTHR12384">
    <property type="entry name" value="MATERNAL PROTEIN EXUPERANTIA"/>
    <property type="match status" value="1"/>
</dbReference>
<feature type="domain" description="Exuperantia SAM-like" evidence="2">
    <location>
        <begin position="50"/>
        <end position="114"/>
    </location>
</feature>
<proteinExistence type="predicted"/>
<feature type="compositionally biased region" description="Basic and acidic residues" evidence="1">
    <location>
        <begin position="206"/>
        <end position="217"/>
    </location>
</feature>
<evidence type="ECO:0000313" key="3">
    <source>
        <dbReference type="EMBL" id="SPP78903.1"/>
    </source>
</evidence>
<evidence type="ECO:0000313" key="4">
    <source>
        <dbReference type="Proteomes" id="UP000268350"/>
    </source>
</evidence>
<sequence length="246" mass="26957">MVYNERKSEPESWEAVINLFNAVKPFAQLVSTDVKELETQNENLGRQNSFRPLFLNRVRAVKFRIVLAENGFTLDSLNAIWTEKGKEGLDLALAAIDTLKDEKKTELLGLLDSFYDPSKVAIKPSIMPNSSRHRVRVNGAASSKHGAMISRSTSNEFGAGGDKSQRQSLMPDSTTKSPSPGKSGGRSHRKRNNTSNHSFGNANRPKKTETRLSKTELNKPAPKSVAVDNALATLPPMALPTPVATN</sequence>
<evidence type="ECO:0000256" key="1">
    <source>
        <dbReference type="SAM" id="MobiDB-lite"/>
    </source>
</evidence>
<gene>
    <name evidence="3" type="ORF">DGUA_6G011659</name>
</gene>
<keyword evidence="4" id="KW-1185">Reference proteome</keyword>
<accession>A0A3B0JE28</accession>
<organism evidence="3 4">
    <name type="scientific">Drosophila guanche</name>
    <name type="common">Fruit fly</name>
    <dbReference type="NCBI Taxonomy" id="7266"/>
    <lineage>
        <taxon>Eukaryota</taxon>
        <taxon>Metazoa</taxon>
        <taxon>Ecdysozoa</taxon>
        <taxon>Arthropoda</taxon>
        <taxon>Hexapoda</taxon>
        <taxon>Insecta</taxon>
        <taxon>Pterygota</taxon>
        <taxon>Neoptera</taxon>
        <taxon>Endopterygota</taxon>
        <taxon>Diptera</taxon>
        <taxon>Brachycera</taxon>
        <taxon>Muscomorpha</taxon>
        <taxon>Ephydroidea</taxon>
        <taxon>Drosophilidae</taxon>
        <taxon>Drosophila</taxon>
        <taxon>Sophophora</taxon>
    </lineage>
</organism>
<feature type="region of interest" description="Disordered" evidence="1">
    <location>
        <begin position="125"/>
        <end position="224"/>
    </location>
</feature>
<dbReference type="Proteomes" id="UP000268350">
    <property type="component" value="Unassembled WGS sequence"/>
</dbReference>
<dbReference type="EMBL" id="OUUW01000003">
    <property type="protein sequence ID" value="SPP78903.1"/>
    <property type="molecule type" value="Genomic_DNA"/>
</dbReference>
<dbReference type="PANTHER" id="PTHR12384:SF2">
    <property type="entry name" value="MATERNAL PROTEIN EXUPERANTIA"/>
    <property type="match status" value="1"/>
</dbReference>
<protein>
    <submittedName>
        <fullName evidence="3">Blast:Maternal protein exuperantia-1</fullName>
    </submittedName>
</protein>
<dbReference type="OrthoDB" id="8251179at2759"/>
<dbReference type="Pfam" id="PF18609">
    <property type="entry name" value="SAM_Exu"/>
    <property type="match status" value="1"/>
</dbReference>